<sequence>MSALDQHAEAHRLRTELGYGARRVAEQLGITRHAATQLLARPLADRPAEVADPVAAGGRQPAAAVAATDGQDRRPVAELRLPRRVAQPLAGIDVSQWPALRRDLAVLAQCGRPPEALVHQAVTALAHGYRRALDSGHLEPGQPFLISDMTLRPAAQLADRPVTP</sequence>
<dbReference type="Proteomes" id="UP000194266">
    <property type="component" value="Unassembled WGS sequence"/>
</dbReference>
<feature type="region of interest" description="Disordered" evidence="1">
    <location>
        <begin position="53"/>
        <end position="72"/>
    </location>
</feature>
<keyword evidence="3" id="KW-1185">Reference proteome</keyword>
<reference evidence="2 3" key="1">
    <citation type="submission" date="2016-12" db="EMBL/GenBank/DDBJ databases">
        <title>Genome Mining:The Detection of Biosynthetic Gene Clusters to Aid in the Expression of Curamycin A produced by Streptomyces sp. strain CZA14.</title>
        <authorList>
            <person name="Durrell K.A."/>
            <person name="Kirby B.M."/>
            <person name="Khan W."/>
            <person name="Mthethwa T."/>
            <person name="Le Roes-Hill M."/>
        </authorList>
    </citation>
    <scope>NUCLEOTIDE SEQUENCE [LARGE SCALE GENOMIC DNA]</scope>
    <source>
        <strain evidence="2 3">CZA14</strain>
    </source>
</reference>
<comment type="caution">
    <text evidence="2">The sequence shown here is derived from an EMBL/GenBank/DDBJ whole genome shotgun (WGS) entry which is preliminary data.</text>
</comment>
<evidence type="ECO:0000256" key="1">
    <source>
        <dbReference type="SAM" id="MobiDB-lite"/>
    </source>
</evidence>
<proteinExistence type="predicted"/>
<evidence type="ECO:0000313" key="2">
    <source>
        <dbReference type="EMBL" id="OSZ56276.1"/>
    </source>
</evidence>
<evidence type="ECO:0000313" key="3">
    <source>
        <dbReference type="Proteomes" id="UP000194266"/>
    </source>
</evidence>
<dbReference type="RefSeq" id="WP_086172995.1">
    <property type="nucleotide sequence ID" value="NZ_MRYD01000317.1"/>
</dbReference>
<gene>
    <name evidence="2" type="ORF">OQI_33820</name>
</gene>
<feature type="compositionally biased region" description="Low complexity" evidence="1">
    <location>
        <begin position="53"/>
        <end position="67"/>
    </location>
</feature>
<dbReference type="EMBL" id="MRYD01000317">
    <property type="protein sequence ID" value="OSZ56276.1"/>
    <property type="molecule type" value="Genomic_DNA"/>
</dbReference>
<protein>
    <submittedName>
        <fullName evidence="2">Uncharacterized protein</fullName>
    </submittedName>
</protein>
<name>A0ABX3Y8V6_9ACTN</name>
<organism evidence="2 3">
    <name type="scientific">Streptomyces pharetrae CZA14</name>
    <dbReference type="NCBI Taxonomy" id="1144883"/>
    <lineage>
        <taxon>Bacteria</taxon>
        <taxon>Bacillati</taxon>
        <taxon>Actinomycetota</taxon>
        <taxon>Actinomycetes</taxon>
        <taxon>Kitasatosporales</taxon>
        <taxon>Streptomycetaceae</taxon>
        <taxon>Streptomyces</taxon>
    </lineage>
</organism>
<accession>A0ABX3Y8V6</accession>